<dbReference type="Proteomes" id="UP000228952">
    <property type="component" value="Unassembled WGS sequence"/>
</dbReference>
<dbReference type="PROSITE" id="PS00745">
    <property type="entry name" value="RF_PROK_I"/>
    <property type="match status" value="1"/>
</dbReference>
<dbReference type="Gene3D" id="3.30.160.20">
    <property type="match status" value="1"/>
</dbReference>
<evidence type="ECO:0000256" key="2">
    <source>
        <dbReference type="ARBA" id="ARBA00022481"/>
    </source>
</evidence>
<dbReference type="AlphaFoldDB" id="A0A2M7W190"/>
<dbReference type="SUPFAM" id="SSF75620">
    <property type="entry name" value="Release factor"/>
    <property type="match status" value="1"/>
</dbReference>
<organism evidence="4 5">
    <name type="scientific">Candidatus Dojkabacteria bacterium CG_4_10_14_0_2_um_filter_Dojkabacteria_WS6_41_15</name>
    <dbReference type="NCBI Taxonomy" id="2014249"/>
    <lineage>
        <taxon>Bacteria</taxon>
        <taxon>Candidatus Dojkabacteria</taxon>
    </lineage>
</organism>
<evidence type="ECO:0000313" key="4">
    <source>
        <dbReference type="EMBL" id="PJA13052.1"/>
    </source>
</evidence>
<dbReference type="SMART" id="SM00937">
    <property type="entry name" value="PCRF"/>
    <property type="match status" value="1"/>
</dbReference>
<comment type="caution">
    <text evidence="4">The sequence shown here is derived from an EMBL/GenBank/DDBJ whole genome shotgun (WGS) entry which is preliminary data.</text>
</comment>
<dbReference type="GO" id="GO:0005737">
    <property type="term" value="C:cytoplasm"/>
    <property type="evidence" value="ECO:0007669"/>
    <property type="project" value="UniProtKB-ARBA"/>
</dbReference>
<dbReference type="InterPro" id="IPR045853">
    <property type="entry name" value="Pep_chain_release_fac_I_sf"/>
</dbReference>
<gene>
    <name evidence="4" type="ORF">COX64_03845</name>
</gene>
<protein>
    <submittedName>
        <fullName evidence="4">Peptide chain release factor 2</fullName>
    </submittedName>
</protein>
<comment type="similarity">
    <text evidence="1">Belongs to the prokaryotic/mitochondrial release factor family.</text>
</comment>
<dbReference type="PANTHER" id="PTHR43116">
    <property type="entry name" value="PEPTIDE CHAIN RELEASE FACTOR 2"/>
    <property type="match status" value="1"/>
</dbReference>
<dbReference type="InterPro" id="IPR000352">
    <property type="entry name" value="Pep_chain_release_fac_I"/>
</dbReference>
<dbReference type="PANTHER" id="PTHR43116:SF3">
    <property type="entry name" value="CLASS I PEPTIDE CHAIN RELEASE FACTOR"/>
    <property type="match status" value="1"/>
</dbReference>
<name>A0A2M7W190_9BACT</name>
<sequence>MLLHNIFNQLTEKELPDLFAYESKLWHTPQGISLQELWQMAVSDASLLAEVHAETQRILPEILQNNVSSFESRGCILDLRVGQGGLDAQDWTDMLTTMYIEYLKHLGAKYELLEYEPDPTAGITHASIEISDSYAYLAFQKEEGSHRLERKSPFGTKGKMQTSNCLVQIYPTASAKDSVLIKESDLEIKTGRTSGPGGQNVNKVETAVIVKHIPTGIMIKNSQSRSQLQNKQNALTLLRAALLKREEERQAKELASYKATSLESVIRTYDFGLNYVKDTRIGYKTSQVEKVLKGELGAFVWRELLR</sequence>
<dbReference type="EMBL" id="PFQB01000098">
    <property type="protein sequence ID" value="PJA13052.1"/>
    <property type="molecule type" value="Genomic_DNA"/>
</dbReference>
<keyword evidence="2" id="KW-0488">Methylation</keyword>
<evidence type="ECO:0000256" key="1">
    <source>
        <dbReference type="ARBA" id="ARBA00010835"/>
    </source>
</evidence>
<proteinExistence type="inferred from homology"/>
<accession>A0A2M7W190</accession>
<dbReference type="Pfam" id="PF03462">
    <property type="entry name" value="PCRF"/>
    <property type="match status" value="1"/>
</dbReference>
<reference evidence="5" key="1">
    <citation type="submission" date="2017-09" db="EMBL/GenBank/DDBJ databases">
        <title>Depth-based differentiation of microbial function through sediment-hosted aquifers and enrichment of novel symbionts in the deep terrestrial subsurface.</title>
        <authorList>
            <person name="Probst A.J."/>
            <person name="Ladd B."/>
            <person name="Jarett J.K."/>
            <person name="Geller-Mcgrath D.E."/>
            <person name="Sieber C.M.K."/>
            <person name="Emerson J.B."/>
            <person name="Anantharaman K."/>
            <person name="Thomas B.C."/>
            <person name="Malmstrom R."/>
            <person name="Stieglmeier M."/>
            <person name="Klingl A."/>
            <person name="Woyke T."/>
            <person name="Ryan C.M."/>
            <person name="Banfield J.F."/>
        </authorList>
    </citation>
    <scope>NUCLEOTIDE SEQUENCE [LARGE SCALE GENOMIC DNA]</scope>
</reference>
<dbReference type="InterPro" id="IPR005139">
    <property type="entry name" value="PCRF"/>
</dbReference>
<dbReference type="Gene3D" id="3.30.70.1660">
    <property type="match status" value="1"/>
</dbReference>
<feature type="domain" description="Prokaryotic-type class I peptide chain release factors" evidence="3">
    <location>
        <begin position="192"/>
        <end position="208"/>
    </location>
</feature>
<evidence type="ECO:0000313" key="5">
    <source>
        <dbReference type="Proteomes" id="UP000228952"/>
    </source>
</evidence>
<evidence type="ECO:0000259" key="3">
    <source>
        <dbReference type="PROSITE" id="PS00745"/>
    </source>
</evidence>
<dbReference type="Pfam" id="PF00472">
    <property type="entry name" value="RF-1"/>
    <property type="match status" value="1"/>
</dbReference>
<dbReference type="GO" id="GO:0003747">
    <property type="term" value="F:translation release factor activity"/>
    <property type="evidence" value="ECO:0007669"/>
    <property type="project" value="InterPro"/>
</dbReference>